<dbReference type="AlphaFoldDB" id="A0AAU9D5I1"/>
<dbReference type="InterPro" id="IPR005531">
    <property type="entry name" value="Asp23"/>
</dbReference>
<evidence type="ECO:0008006" key="4">
    <source>
        <dbReference type="Google" id="ProtNLM"/>
    </source>
</evidence>
<sequence length="132" mass="14655">MMANLRSGLKLNSSLTVTGKVSISQKALEKILELTAGNVEDVNEMSNAFQNIFGTKFPEVRLVHSAAIKLVNDELVADIYINVNYGVNVIQTSYKVQSEVINQFKEMLDLDLSKVNVHVLDLIDENISDEKA</sequence>
<keyword evidence="3" id="KW-1185">Reference proteome</keyword>
<comment type="similarity">
    <text evidence="1">Belongs to the asp23 family.</text>
</comment>
<dbReference type="EMBL" id="AP026801">
    <property type="protein sequence ID" value="BDR56072.1"/>
    <property type="molecule type" value="Genomic_DNA"/>
</dbReference>
<evidence type="ECO:0000256" key="1">
    <source>
        <dbReference type="ARBA" id="ARBA00005721"/>
    </source>
</evidence>
<accession>A0AAU9D5I1</accession>
<reference evidence="2 3" key="1">
    <citation type="journal article" date="2023" name="Microbiol. Spectr.">
        <title>Symbiosis of Carpenter Bees with Uncharacterized Lactic Acid Bacteria Showing NAD Auxotrophy.</title>
        <authorList>
            <person name="Kawasaki S."/>
            <person name="Ozawa K."/>
            <person name="Mori T."/>
            <person name="Yamamoto A."/>
            <person name="Ito M."/>
            <person name="Ohkuma M."/>
            <person name="Sakamoto M."/>
            <person name="Matsutani M."/>
        </authorList>
    </citation>
    <scope>NUCLEOTIDE SEQUENCE [LARGE SCALE GENOMIC DNA]</scope>
    <source>
        <strain evidence="2 3">KimC2</strain>
    </source>
</reference>
<dbReference type="Pfam" id="PF03780">
    <property type="entry name" value="Asp23"/>
    <property type="match status" value="1"/>
</dbReference>
<dbReference type="PANTHER" id="PTHR34297:SF1">
    <property type="entry name" value="ASP23_GLS24 FAMILY ENVELOPE STRESS RESPONSE PROTEIN"/>
    <property type="match status" value="1"/>
</dbReference>
<organism evidence="2 3">
    <name type="scientific">Xylocopilactobacillus apis</name>
    <dbReference type="NCBI Taxonomy" id="2932183"/>
    <lineage>
        <taxon>Bacteria</taxon>
        <taxon>Bacillati</taxon>
        <taxon>Bacillota</taxon>
        <taxon>Bacilli</taxon>
        <taxon>Lactobacillales</taxon>
        <taxon>Lactobacillaceae</taxon>
        <taxon>Xylocopilactobacillus</taxon>
    </lineage>
</organism>
<dbReference type="Proteomes" id="UP001321804">
    <property type="component" value="Chromosome"/>
</dbReference>
<dbReference type="RefSeq" id="WP_317697924.1">
    <property type="nucleotide sequence ID" value="NZ_AP026801.1"/>
</dbReference>
<name>A0AAU9D5I1_9LACO</name>
<proteinExistence type="inferred from homology"/>
<gene>
    <name evidence="2" type="ORF">KIMC2_06340</name>
</gene>
<protein>
    <recommendedName>
        <fullName evidence="4">Asp23/Gls24 family envelope stress response protein</fullName>
    </recommendedName>
</protein>
<evidence type="ECO:0000313" key="2">
    <source>
        <dbReference type="EMBL" id="BDR56072.1"/>
    </source>
</evidence>
<dbReference type="KEGG" id="xak:KIMC2_06340"/>
<dbReference type="PANTHER" id="PTHR34297">
    <property type="entry name" value="HYPOTHETICAL CYTOSOLIC PROTEIN-RELATED"/>
    <property type="match status" value="1"/>
</dbReference>
<evidence type="ECO:0000313" key="3">
    <source>
        <dbReference type="Proteomes" id="UP001321804"/>
    </source>
</evidence>